<dbReference type="InterPro" id="IPR033140">
    <property type="entry name" value="Lipase_GDXG_put_SER_AS"/>
</dbReference>
<name>A0AA88WBG7_9ASTE</name>
<evidence type="ECO:0000259" key="3">
    <source>
        <dbReference type="Pfam" id="PF07859"/>
    </source>
</evidence>
<evidence type="ECO:0000256" key="1">
    <source>
        <dbReference type="ARBA" id="ARBA00010515"/>
    </source>
</evidence>
<protein>
    <recommendedName>
        <fullName evidence="3">Alpha/beta hydrolase fold-3 domain-containing protein</fullName>
    </recommendedName>
</protein>
<dbReference type="PROSITE" id="PS01174">
    <property type="entry name" value="LIPASE_GDXG_SER"/>
    <property type="match status" value="1"/>
</dbReference>
<dbReference type="Pfam" id="PF07859">
    <property type="entry name" value="Abhydrolase_3"/>
    <property type="match status" value="1"/>
</dbReference>
<sequence>MDSTATDVAHDFHPWFRVYKDGHVERFLGSPCVPPSDDQQTLAVRSKDIAISTASARLFLPKTTAPNEKLPLLIYIHGGAFSIESAFSSTYHNYLSSLVEESNIIAVSIEYRLAPEHSIPACYDDCYAVMKWVAQHKDSADRPGLDPWLNEHADFGKVYLAGDSAGANLAHNMVVRAGGDGDGLKKISGLVLIHPYFGNEEPAKLWDFICSDSGGVNDPRLNPAAHPGLLSKLGCVKVLICTAGKDFLRDRGWSYYAALKESGWGGAVETVETEGEEHVFHLFKPTSDKAKAMMKLIASFINPTNAASL</sequence>
<proteinExistence type="inferred from homology"/>
<feature type="active site" evidence="2">
    <location>
        <position position="164"/>
    </location>
</feature>
<comment type="caution">
    <text evidence="4">The sequence shown here is derived from an EMBL/GenBank/DDBJ whole genome shotgun (WGS) entry which is preliminary data.</text>
</comment>
<gene>
    <name evidence="4" type="ORF">RJ639_043714</name>
</gene>
<comment type="similarity">
    <text evidence="1">Belongs to the 'GDXG' lipolytic enzyme family.</text>
</comment>
<feature type="domain" description="Alpha/beta hydrolase fold-3" evidence="3">
    <location>
        <begin position="73"/>
        <end position="281"/>
    </location>
</feature>
<dbReference type="SUPFAM" id="SSF53474">
    <property type="entry name" value="alpha/beta-Hydrolases"/>
    <property type="match status" value="1"/>
</dbReference>
<evidence type="ECO:0000313" key="5">
    <source>
        <dbReference type="Proteomes" id="UP001188597"/>
    </source>
</evidence>
<dbReference type="PANTHER" id="PTHR23024">
    <property type="entry name" value="ARYLACETAMIDE DEACETYLASE"/>
    <property type="match status" value="1"/>
</dbReference>
<dbReference type="AlphaFoldDB" id="A0AA88WBG7"/>
<keyword evidence="5" id="KW-1185">Reference proteome</keyword>
<dbReference type="InterPro" id="IPR013094">
    <property type="entry name" value="AB_hydrolase_3"/>
</dbReference>
<dbReference type="EMBL" id="JAVXUP010000599">
    <property type="protein sequence ID" value="KAK3024522.1"/>
    <property type="molecule type" value="Genomic_DNA"/>
</dbReference>
<organism evidence="4 5">
    <name type="scientific">Escallonia herrerae</name>
    <dbReference type="NCBI Taxonomy" id="1293975"/>
    <lineage>
        <taxon>Eukaryota</taxon>
        <taxon>Viridiplantae</taxon>
        <taxon>Streptophyta</taxon>
        <taxon>Embryophyta</taxon>
        <taxon>Tracheophyta</taxon>
        <taxon>Spermatophyta</taxon>
        <taxon>Magnoliopsida</taxon>
        <taxon>eudicotyledons</taxon>
        <taxon>Gunneridae</taxon>
        <taxon>Pentapetalae</taxon>
        <taxon>asterids</taxon>
        <taxon>campanulids</taxon>
        <taxon>Escalloniales</taxon>
        <taxon>Escalloniaceae</taxon>
        <taxon>Escallonia</taxon>
    </lineage>
</organism>
<reference evidence="4" key="1">
    <citation type="submission" date="2022-12" db="EMBL/GenBank/DDBJ databases">
        <title>Draft genome assemblies for two species of Escallonia (Escalloniales).</title>
        <authorList>
            <person name="Chanderbali A."/>
            <person name="Dervinis C."/>
            <person name="Anghel I."/>
            <person name="Soltis D."/>
            <person name="Soltis P."/>
            <person name="Zapata F."/>
        </authorList>
    </citation>
    <scope>NUCLEOTIDE SEQUENCE</scope>
    <source>
        <strain evidence="4">UCBG64.0493</strain>
        <tissue evidence="4">Leaf</tissue>
    </source>
</reference>
<dbReference type="Proteomes" id="UP001188597">
    <property type="component" value="Unassembled WGS sequence"/>
</dbReference>
<dbReference type="Gene3D" id="3.40.50.1820">
    <property type="entry name" value="alpha/beta hydrolase"/>
    <property type="match status" value="1"/>
</dbReference>
<evidence type="ECO:0000256" key="2">
    <source>
        <dbReference type="PROSITE-ProRule" id="PRU10038"/>
    </source>
</evidence>
<accession>A0AA88WBG7</accession>
<dbReference type="PANTHER" id="PTHR23024:SF479">
    <property type="entry name" value="CARBOXYLESTERASE 2-RELATED"/>
    <property type="match status" value="1"/>
</dbReference>
<dbReference type="GO" id="GO:0016787">
    <property type="term" value="F:hydrolase activity"/>
    <property type="evidence" value="ECO:0007669"/>
    <property type="project" value="InterPro"/>
</dbReference>
<dbReference type="InterPro" id="IPR050466">
    <property type="entry name" value="Carboxylest/Gibb_receptor"/>
</dbReference>
<evidence type="ECO:0000313" key="4">
    <source>
        <dbReference type="EMBL" id="KAK3024522.1"/>
    </source>
</evidence>
<dbReference type="InterPro" id="IPR029058">
    <property type="entry name" value="AB_hydrolase_fold"/>
</dbReference>